<dbReference type="RefSeq" id="WP_281273513.1">
    <property type="nucleotide sequence ID" value="NZ_RJUK01000001.1"/>
</dbReference>
<dbReference type="EMBL" id="RJUK01000001">
    <property type="protein sequence ID" value="ROQ20860.1"/>
    <property type="molecule type" value="Genomic_DNA"/>
</dbReference>
<keyword evidence="2 6" id="KW-0808">Transferase</keyword>
<dbReference type="InterPro" id="IPR024688">
    <property type="entry name" value="Mac_dom"/>
</dbReference>
<dbReference type="Proteomes" id="UP000273643">
    <property type="component" value="Unassembled WGS sequence"/>
</dbReference>
<accession>A0A3N1P2A5</accession>
<comment type="similarity">
    <text evidence="1">Belongs to the transferase hexapeptide repeat family.</text>
</comment>
<dbReference type="SMART" id="SM01266">
    <property type="entry name" value="Mac"/>
    <property type="match status" value="1"/>
</dbReference>
<keyword evidence="7" id="KW-1185">Reference proteome</keyword>
<comment type="caution">
    <text evidence="6">The sequence shown here is derived from an EMBL/GenBank/DDBJ whole genome shotgun (WGS) entry which is preliminary data.</text>
</comment>
<dbReference type="PROSITE" id="PS00101">
    <property type="entry name" value="HEXAPEP_TRANSFERASES"/>
    <property type="match status" value="1"/>
</dbReference>
<dbReference type="Pfam" id="PF00132">
    <property type="entry name" value="Hexapep"/>
    <property type="match status" value="1"/>
</dbReference>
<dbReference type="FunFam" id="2.160.10.10:FF:000008">
    <property type="entry name" value="Maltose O-acetyltransferase"/>
    <property type="match status" value="1"/>
</dbReference>
<dbReference type="PANTHER" id="PTHR23416">
    <property type="entry name" value="SIALIC ACID SYNTHASE-RELATED"/>
    <property type="match status" value="1"/>
</dbReference>
<dbReference type="SUPFAM" id="SSF51161">
    <property type="entry name" value="Trimeric LpxA-like enzymes"/>
    <property type="match status" value="1"/>
</dbReference>
<keyword evidence="3" id="KW-0677">Repeat</keyword>
<name>A0A3N1P2A5_9GAMM</name>
<feature type="domain" description="Maltose/galactoside acetyltransferase" evidence="5">
    <location>
        <begin position="8"/>
        <end position="62"/>
    </location>
</feature>
<gene>
    <name evidence="6" type="ORF">EDC38_1478</name>
</gene>
<dbReference type="InterPro" id="IPR011004">
    <property type="entry name" value="Trimer_LpxA-like_sf"/>
</dbReference>
<dbReference type="CDD" id="cd03357">
    <property type="entry name" value="LbH_MAT_GAT"/>
    <property type="match status" value="1"/>
</dbReference>
<sequence>MSDHQTEREKMLTGALYDPMDAELCAARRRARLLFESLNASRDNEVRKRRQLLRELIPDGGDTVWMQPPFYCDYGDNIHLGEKVFFNFNCVVLDVADVYIGARTLFGPAAQVYTATHPMNAQERASGLESGKPITIGEDVWIGGGAIICPGVTIGDRSVIGAGSVVTKDIPADHVAAGNPARIIRPI</sequence>
<keyword evidence="4" id="KW-0012">Acyltransferase</keyword>
<dbReference type="Pfam" id="PF12464">
    <property type="entry name" value="Mac"/>
    <property type="match status" value="1"/>
</dbReference>
<dbReference type="GO" id="GO:0016413">
    <property type="term" value="F:O-acetyltransferase activity"/>
    <property type="evidence" value="ECO:0007669"/>
    <property type="project" value="UniProtKB-ARBA"/>
</dbReference>
<evidence type="ECO:0000256" key="4">
    <source>
        <dbReference type="ARBA" id="ARBA00023315"/>
    </source>
</evidence>
<proteinExistence type="inferred from homology"/>
<evidence type="ECO:0000313" key="7">
    <source>
        <dbReference type="Proteomes" id="UP000273643"/>
    </source>
</evidence>
<organism evidence="6 7">
    <name type="scientific">Marinimicrobium koreense</name>
    <dbReference type="NCBI Taxonomy" id="306545"/>
    <lineage>
        <taxon>Bacteria</taxon>
        <taxon>Pseudomonadati</taxon>
        <taxon>Pseudomonadota</taxon>
        <taxon>Gammaproteobacteria</taxon>
        <taxon>Cellvibrionales</taxon>
        <taxon>Cellvibrionaceae</taxon>
        <taxon>Marinimicrobium</taxon>
    </lineage>
</organism>
<evidence type="ECO:0000259" key="5">
    <source>
        <dbReference type="SMART" id="SM01266"/>
    </source>
</evidence>
<dbReference type="InterPro" id="IPR051159">
    <property type="entry name" value="Hexapeptide_acetyltransf"/>
</dbReference>
<evidence type="ECO:0000256" key="2">
    <source>
        <dbReference type="ARBA" id="ARBA00022679"/>
    </source>
</evidence>
<dbReference type="AlphaFoldDB" id="A0A3N1P2A5"/>
<dbReference type="InterPro" id="IPR001451">
    <property type="entry name" value="Hexapep"/>
</dbReference>
<evidence type="ECO:0000313" key="6">
    <source>
        <dbReference type="EMBL" id="ROQ20860.1"/>
    </source>
</evidence>
<dbReference type="Gene3D" id="2.160.10.10">
    <property type="entry name" value="Hexapeptide repeat proteins"/>
    <property type="match status" value="1"/>
</dbReference>
<protein>
    <submittedName>
        <fullName evidence="6">Maltose O-acetyltransferase</fullName>
    </submittedName>
</protein>
<evidence type="ECO:0000256" key="3">
    <source>
        <dbReference type="ARBA" id="ARBA00022737"/>
    </source>
</evidence>
<reference evidence="6 7" key="1">
    <citation type="submission" date="2018-11" db="EMBL/GenBank/DDBJ databases">
        <title>Genomic Encyclopedia of Type Strains, Phase IV (KMG-IV): sequencing the most valuable type-strain genomes for metagenomic binning, comparative biology and taxonomic classification.</title>
        <authorList>
            <person name="Goeker M."/>
        </authorList>
    </citation>
    <scope>NUCLEOTIDE SEQUENCE [LARGE SCALE GENOMIC DNA]</scope>
    <source>
        <strain evidence="6 7">DSM 16974</strain>
    </source>
</reference>
<dbReference type="InterPro" id="IPR018357">
    <property type="entry name" value="Hexapep_transf_CS"/>
</dbReference>
<dbReference type="PANTHER" id="PTHR23416:SF23">
    <property type="entry name" value="ACETYLTRANSFERASE C18B11.09C-RELATED"/>
    <property type="match status" value="1"/>
</dbReference>
<evidence type="ECO:0000256" key="1">
    <source>
        <dbReference type="ARBA" id="ARBA00007274"/>
    </source>
</evidence>